<name>A0A9D1CRF1_9FIRM</name>
<organism evidence="1 2">
    <name type="scientific">Candidatus Onthenecus intestinigallinarum</name>
    <dbReference type="NCBI Taxonomy" id="2840875"/>
    <lineage>
        <taxon>Bacteria</taxon>
        <taxon>Bacillati</taxon>
        <taxon>Bacillota</taxon>
        <taxon>Clostridia</taxon>
        <taxon>Eubacteriales</taxon>
        <taxon>Candidatus Onthenecus</taxon>
    </lineage>
</organism>
<protein>
    <submittedName>
        <fullName evidence="1">Sporulation protein YabP</fullName>
    </submittedName>
</protein>
<proteinExistence type="predicted"/>
<dbReference type="EMBL" id="DVFJ01000011">
    <property type="protein sequence ID" value="HIQ71434.1"/>
    <property type="molecule type" value="Genomic_DNA"/>
</dbReference>
<dbReference type="Gene3D" id="2.60.40.2000">
    <property type="match status" value="1"/>
</dbReference>
<dbReference type="InterPro" id="IPR012504">
    <property type="entry name" value="Spore_YabP"/>
</dbReference>
<dbReference type="InterPro" id="IPR038705">
    <property type="entry name" value="YabP_sf"/>
</dbReference>
<accession>A0A9D1CRF1</accession>
<gene>
    <name evidence="1" type="primary">yabP</name>
    <name evidence="1" type="ORF">IAB73_04385</name>
</gene>
<evidence type="ECO:0000313" key="1">
    <source>
        <dbReference type="EMBL" id="HIQ71434.1"/>
    </source>
</evidence>
<reference evidence="1" key="2">
    <citation type="journal article" date="2021" name="PeerJ">
        <title>Extensive microbial diversity within the chicken gut microbiome revealed by metagenomics and culture.</title>
        <authorList>
            <person name="Gilroy R."/>
            <person name="Ravi A."/>
            <person name="Getino M."/>
            <person name="Pursley I."/>
            <person name="Horton D.L."/>
            <person name="Alikhan N.F."/>
            <person name="Baker D."/>
            <person name="Gharbi K."/>
            <person name="Hall N."/>
            <person name="Watson M."/>
            <person name="Adriaenssens E.M."/>
            <person name="Foster-Nyarko E."/>
            <person name="Jarju S."/>
            <person name="Secka A."/>
            <person name="Antonio M."/>
            <person name="Oren A."/>
            <person name="Chaudhuri R.R."/>
            <person name="La Ragione R."/>
            <person name="Hildebrand F."/>
            <person name="Pallen M.J."/>
        </authorList>
    </citation>
    <scope>NUCLEOTIDE SEQUENCE</scope>
    <source>
        <strain evidence="1">ChiSxjej2B14-6234</strain>
    </source>
</reference>
<reference evidence="1" key="1">
    <citation type="submission" date="2020-10" db="EMBL/GenBank/DDBJ databases">
        <authorList>
            <person name="Gilroy R."/>
        </authorList>
    </citation>
    <scope>NUCLEOTIDE SEQUENCE</scope>
    <source>
        <strain evidence="1">ChiSxjej2B14-6234</strain>
    </source>
</reference>
<sequence>MSGETPKESLALREVKPAPRAHAVTLENRRRANVTGVNDVVRFDEQEVVLATGGGEITLLGEGLHIARLNLEEGQLIVEGEIAGIEYGQQPQTSRGGLLARLFR</sequence>
<dbReference type="Pfam" id="PF07873">
    <property type="entry name" value="YabP"/>
    <property type="match status" value="1"/>
</dbReference>
<dbReference type="InterPro" id="IPR022476">
    <property type="entry name" value="Spore_YabP/YqfC"/>
</dbReference>
<evidence type="ECO:0000313" key="2">
    <source>
        <dbReference type="Proteomes" id="UP000886887"/>
    </source>
</evidence>
<dbReference type="Proteomes" id="UP000886887">
    <property type="component" value="Unassembled WGS sequence"/>
</dbReference>
<dbReference type="NCBIfam" id="TIGR02892">
    <property type="entry name" value="spore_yabP"/>
    <property type="match status" value="1"/>
</dbReference>
<comment type="caution">
    <text evidence="1">The sequence shown here is derived from an EMBL/GenBank/DDBJ whole genome shotgun (WGS) entry which is preliminary data.</text>
</comment>
<dbReference type="AlphaFoldDB" id="A0A9D1CRF1"/>
<dbReference type="GO" id="GO:0030435">
    <property type="term" value="P:sporulation resulting in formation of a cellular spore"/>
    <property type="evidence" value="ECO:0007669"/>
    <property type="project" value="InterPro"/>
</dbReference>